<dbReference type="Gene3D" id="3.90.550.10">
    <property type="entry name" value="Spore Coat Polysaccharide Biosynthesis Protein SpsA, Chain A"/>
    <property type="match status" value="1"/>
</dbReference>
<feature type="domain" description="MobA-like NTP transferase" evidence="2">
    <location>
        <begin position="13"/>
        <end position="174"/>
    </location>
</feature>
<evidence type="ECO:0000313" key="4">
    <source>
        <dbReference type="Proteomes" id="UP000528457"/>
    </source>
</evidence>
<comment type="caution">
    <text evidence="3">The sequence shown here is derived from an EMBL/GenBank/DDBJ whole genome shotgun (WGS) entry which is preliminary data.</text>
</comment>
<protein>
    <submittedName>
        <fullName evidence="3">Molybdenum cofactor cytidylyltransferase</fullName>
        <ecNumber evidence="3">2.7.7.76</ecNumber>
    </submittedName>
</protein>
<dbReference type="RefSeq" id="WP_166850626.1">
    <property type="nucleotide sequence ID" value="NZ_JAAONY010000001.1"/>
</dbReference>
<sequence length="200" mass="22644">MPDFHCFSNLQVCVLAAGFSKRFGRGKLLETMSDGRYLIDHSLEPYLELELPLVVFLREDDGELRMHLDVRNISNVTLRDVSEGMSVTVRAAAAYAQTQNLSFTVFALADMPYLDVTVLTEFLKSIHWQDKLIAAPYSDKEARLGNPVLFSRSFLPEFELLSGDQGARPVINNNRESLQRIACQHPGFYRDVDRPSDLMA</sequence>
<accession>A0A7X0JRW1</accession>
<dbReference type="AlphaFoldDB" id="A0A7X0JRW1"/>
<evidence type="ECO:0000256" key="1">
    <source>
        <dbReference type="ARBA" id="ARBA00022842"/>
    </source>
</evidence>
<organism evidence="3 4">
    <name type="scientific">Pseudoteredinibacter isoporae</name>
    <dbReference type="NCBI Taxonomy" id="570281"/>
    <lineage>
        <taxon>Bacteria</taxon>
        <taxon>Pseudomonadati</taxon>
        <taxon>Pseudomonadota</taxon>
        <taxon>Gammaproteobacteria</taxon>
        <taxon>Cellvibrionales</taxon>
        <taxon>Cellvibrionaceae</taxon>
        <taxon>Pseudoteredinibacter</taxon>
    </lineage>
</organism>
<dbReference type="GO" id="GO:0061602">
    <property type="term" value="F:molybdenum cofactor cytidylyltransferase activity"/>
    <property type="evidence" value="ECO:0007669"/>
    <property type="project" value="UniProtKB-EC"/>
</dbReference>
<proteinExistence type="predicted"/>
<dbReference type="EMBL" id="JACHHT010000001">
    <property type="protein sequence ID" value="MBB6520649.1"/>
    <property type="molecule type" value="Genomic_DNA"/>
</dbReference>
<keyword evidence="1" id="KW-0460">Magnesium</keyword>
<gene>
    <name evidence="3" type="ORF">HNR48_000927</name>
</gene>
<dbReference type="EC" id="2.7.7.76" evidence="3"/>
<dbReference type="CDD" id="cd04182">
    <property type="entry name" value="GT_2_like_f"/>
    <property type="match status" value="1"/>
</dbReference>
<dbReference type="SUPFAM" id="SSF53448">
    <property type="entry name" value="Nucleotide-diphospho-sugar transferases"/>
    <property type="match status" value="1"/>
</dbReference>
<dbReference type="FunCoup" id="A0A7X0JRW1">
    <property type="interactions" value="40"/>
</dbReference>
<dbReference type="Proteomes" id="UP000528457">
    <property type="component" value="Unassembled WGS sequence"/>
</dbReference>
<evidence type="ECO:0000259" key="2">
    <source>
        <dbReference type="Pfam" id="PF12804"/>
    </source>
</evidence>
<keyword evidence="4" id="KW-1185">Reference proteome</keyword>
<keyword evidence="3" id="KW-0548">Nucleotidyltransferase</keyword>
<dbReference type="Pfam" id="PF12804">
    <property type="entry name" value="NTP_transf_3"/>
    <property type="match status" value="1"/>
</dbReference>
<dbReference type="InterPro" id="IPR025877">
    <property type="entry name" value="MobA-like_NTP_Trfase"/>
</dbReference>
<name>A0A7X0JRW1_9GAMM</name>
<reference evidence="3 4" key="1">
    <citation type="submission" date="2020-08" db="EMBL/GenBank/DDBJ databases">
        <title>Genomic Encyclopedia of Type Strains, Phase IV (KMG-IV): sequencing the most valuable type-strain genomes for metagenomic binning, comparative biology and taxonomic classification.</title>
        <authorList>
            <person name="Goeker M."/>
        </authorList>
    </citation>
    <scope>NUCLEOTIDE SEQUENCE [LARGE SCALE GENOMIC DNA]</scope>
    <source>
        <strain evidence="3 4">DSM 22368</strain>
    </source>
</reference>
<dbReference type="PANTHER" id="PTHR43777:SF1">
    <property type="entry name" value="MOLYBDENUM COFACTOR CYTIDYLYLTRANSFERASE"/>
    <property type="match status" value="1"/>
</dbReference>
<dbReference type="PANTHER" id="PTHR43777">
    <property type="entry name" value="MOLYBDENUM COFACTOR CYTIDYLYLTRANSFERASE"/>
    <property type="match status" value="1"/>
</dbReference>
<evidence type="ECO:0000313" key="3">
    <source>
        <dbReference type="EMBL" id="MBB6520649.1"/>
    </source>
</evidence>
<dbReference type="InParanoid" id="A0A7X0JRW1"/>
<keyword evidence="3" id="KW-0808">Transferase</keyword>
<dbReference type="InterPro" id="IPR029044">
    <property type="entry name" value="Nucleotide-diphossugar_trans"/>
</dbReference>